<evidence type="ECO:0000313" key="2">
    <source>
        <dbReference type="EMBL" id="QPH97584.1"/>
    </source>
</evidence>
<evidence type="ECO:0000256" key="1">
    <source>
        <dbReference type="ARBA" id="ARBA00005806"/>
    </source>
</evidence>
<dbReference type="EMBL" id="CP049263">
    <property type="protein sequence ID" value="QPH97584.1"/>
    <property type="molecule type" value="Genomic_DNA"/>
</dbReference>
<gene>
    <name evidence="2" type="ORF">CVS89_04765</name>
</gene>
<reference evidence="2 3" key="1">
    <citation type="journal article" date="2018" name="Emerg. Microbes Infect.">
        <title>Genomic analysis of oral Campylobacter concisus strains identified a potential bacterial molecular marker associated with active Crohn's disease.</title>
        <authorList>
            <person name="Liu F."/>
            <person name="Ma R."/>
            <person name="Tay C.Y.A."/>
            <person name="Octavia S."/>
            <person name="Lan R."/>
            <person name="Chung H.K.L."/>
            <person name="Riordan S.M."/>
            <person name="Grimm M.C."/>
            <person name="Leong R.W."/>
            <person name="Tanaka M.M."/>
            <person name="Connor S."/>
            <person name="Zhang L."/>
        </authorList>
    </citation>
    <scope>NUCLEOTIDE SEQUENCE [LARGE SCALE GENOMIC DNA]</scope>
    <source>
        <strain evidence="2 3">H16O-S1</strain>
    </source>
</reference>
<protein>
    <submittedName>
        <fullName evidence="2">2-hydroxyacyl-CoA dehydratase</fullName>
    </submittedName>
</protein>
<accession>A0A7S9WY36</accession>
<dbReference type="Gene3D" id="3.40.50.11900">
    <property type="match status" value="1"/>
</dbReference>
<dbReference type="PANTHER" id="PTHR30548:SF6">
    <property type="entry name" value="DEHYDRATASE SUBUNIT YJIM-RELATED"/>
    <property type="match status" value="1"/>
</dbReference>
<dbReference type="AlphaFoldDB" id="A0A7S9WY36"/>
<dbReference type="InterPro" id="IPR010327">
    <property type="entry name" value="FldB/FldC_alpha/beta"/>
</dbReference>
<dbReference type="RefSeq" id="WP_107847842.1">
    <property type="nucleotide sequence ID" value="NZ_CP049234.1"/>
</dbReference>
<sequence>MKYDFIELKKRNSLALLDLKAKGKSIVGTFCTYSPKELIYAAGAVPISLCAYDESPINAAHAELPRNLCPLIKASYGYAVTKKCPYMNASDIIIGETTCDGKKKMYELLAKHKEVHVLELPNMTNKRSLELWIDEMRDFKDYLEKHLDAKITDEKLKETIEIFNEERDVLNKLMDLAKLDPSPISGSEMHQVLFASDFIYDKKEKIKMLCSYIEALKQKDMSKAKHKKRIIITGCPSGGVYEKVIKQIEELGADVVAFENCTGTKNLKNNISTQGDLIENIAKRYLKIPCSVMYKNDARSDVIKNFITEYKADGVIDIVLSGCHTYAIETNKIKEASKEAGASYMSLETDYSKQDVGQIRTRLEAFLEFLD</sequence>
<dbReference type="Gene3D" id="3.40.50.11890">
    <property type="match status" value="1"/>
</dbReference>
<comment type="similarity">
    <text evidence="1">Belongs to the FldB/FldC dehydratase alpha/beta subunit family.</text>
</comment>
<dbReference type="PANTHER" id="PTHR30548">
    <property type="entry name" value="2-HYDROXYGLUTARYL-COA DEHYDRATASE, D-COMPONENT-RELATED"/>
    <property type="match status" value="1"/>
</dbReference>
<organism evidence="2 3">
    <name type="scientific">Campylobacter concisus</name>
    <dbReference type="NCBI Taxonomy" id="199"/>
    <lineage>
        <taxon>Bacteria</taxon>
        <taxon>Pseudomonadati</taxon>
        <taxon>Campylobacterota</taxon>
        <taxon>Epsilonproteobacteria</taxon>
        <taxon>Campylobacterales</taxon>
        <taxon>Campylobacteraceae</taxon>
        <taxon>Campylobacter</taxon>
    </lineage>
</organism>
<evidence type="ECO:0000313" key="3">
    <source>
        <dbReference type="Proteomes" id="UP000594571"/>
    </source>
</evidence>
<dbReference type="Pfam" id="PF06050">
    <property type="entry name" value="HGD-D"/>
    <property type="match status" value="1"/>
</dbReference>
<proteinExistence type="inferred from homology"/>
<name>A0A7S9WY36_9BACT</name>
<dbReference type="Gene3D" id="1.20.1270.370">
    <property type="match status" value="1"/>
</dbReference>
<reference evidence="2 3" key="2">
    <citation type="journal article" date="2020" name="Microb. Genom.">
        <title>Analysis of complete Campylobacter concisus genomes identifies genomospecies features, secretion systems and novel plasmids and their association with severe ulcerative colitis.</title>
        <authorList>
            <person name="Liu F."/>
            <person name="Chen S."/>
            <person name="Luu L.D.W."/>
            <person name="Lee S.A."/>
            <person name="Tay A.C.Y."/>
            <person name="Wu R."/>
            <person name="Riordan S.M."/>
            <person name="Lan R."/>
            <person name="Liu L."/>
            <person name="Zhang L."/>
        </authorList>
    </citation>
    <scope>NUCLEOTIDE SEQUENCE [LARGE SCALE GENOMIC DNA]</scope>
    <source>
        <strain evidence="2 3">H16O-S1</strain>
    </source>
</reference>
<dbReference type="NCBIfam" id="NF040772">
    <property type="entry name" value="double_cubane"/>
    <property type="match status" value="1"/>
</dbReference>
<dbReference type="InterPro" id="IPR047678">
    <property type="entry name" value="YjiM-like"/>
</dbReference>
<dbReference type="Proteomes" id="UP000594571">
    <property type="component" value="Chromosome"/>
</dbReference>